<keyword evidence="4 6" id="KW-0687">Ribonucleoprotein</keyword>
<dbReference type="GO" id="GO:0005840">
    <property type="term" value="C:ribosome"/>
    <property type="evidence" value="ECO:0007669"/>
    <property type="project" value="UniProtKB-KW"/>
</dbReference>
<dbReference type="GO" id="GO:0070180">
    <property type="term" value="F:large ribosomal subunit rRNA binding"/>
    <property type="evidence" value="ECO:0007669"/>
    <property type="project" value="UniProtKB-UniRule"/>
</dbReference>
<evidence type="ECO:0000313" key="8">
    <source>
        <dbReference type="Proteomes" id="UP000247465"/>
    </source>
</evidence>
<dbReference type="EMBL" id="CP029803">
    <property type="protein sequence ID" value="AWT59352.1"/>
    <property type="molecule type" value="Genomic_DNA"/>
</dbReference>
<gene>
    <name evidence="6 7" type="primary">rplJ</name>
    <name evidence="7" type="ORF">DF168_00539</name>
</gene>
<dbReference type="PANTHER" id="PTHR11560">
    <property type="entry name" value="39S RIBOSOMAL PROTEIN L10, MITOCHONDRIAL"/>
    <property type="match status" value="1"/>
</dbReference>
<evidence type="ECO:0000256" key="6">
    <source>
        <dbReference type="HAMAP-Rule" id="MF_00362"/>
    </source>
</evidence>
<keyword evidence="6" id="KW-0694">RNA-binding</keyword>
<dbReference type="Proteomes" id="UP000247465">
    <property type="component" value="Chromosome"/>
</dbReference>
<comment type="subunit">
    <text evidence="6">Part of the ribosomal stalk of the 50S ribosomal subunit. The N-terminus interacts with L11 and the large rRNA to form the base of the stalk. The C-terminus forms an elongated spine to which L12 dimers bind in a sequential fashion forming a multimeric L10(L12)X complex.</text>
</comment>
<evidence type="ECO:0000256" key="4">
    <source>
        <dbReference type="ARBA" id="ARBA00023274"/>
    </source>
</evidence>
<dbReference type="SUPFAM" id="SSF160369">
    <property type="entry name" value="Ribosomal protein L10-like"/>
    <property type="match status" value="1"/>
</dbReference>
<protein>
    <recommendedName>
        <fullName evidence="5 6">Large ribosomal subunit protein uL10</fullName>
    </recommendedName>
</protein>
<evidence type="ECO:0000313" key="7">
    <source>
        <dbReference type="EMBL" id="AWT59352.1"/>
    </source>
</evidence>
<comment type="function">
    <text evidence="1 6">Forms part of the ribosomal stalk, playing a central role in the interaction of the ribosome with GTP-bound translation factors.</text>
</comment>
<keyword evidence="3 6" id="KW-0689">Ribosomal protein</keyword>
<dbReference type="GO" id="GO:1990904">
    <property type="term" value="C:ribonucleoprotein complex"/>
    <property type="evidence" value="ECO:0007669"/>
    <property type="project" value="UniProtKB-KW"/>
</dbReference>
<keyword evidence="6" id="KW-0699">rRNA-binding</keyword>
<evidence type="ECO:0000256" key="3">
    <source>
        <dbReference type="ARBA" id="ARBA00022980"/>
    </source>
</evidence>
<dbReference type="Gene3D" id="6.10.250.290">
    <property type="match status" value="1"/>
</dbReference>
<reference evidence="7 8" key="1">
    <citation type="submission" date="2018-06" db="EMBL/GenBank/DDBJ databases">
        <title>Draft Genome Sequence of a Novel Marine Bacterium Related to the Verrucomicrobia.</title>
        <authorList>
            <person name="Vosseberg J."/>
            <person name="Martijn J."/>
            <person name="Ettema T.J.G."/>
        </authorList>
    </citation>
    <scope>NUCLEOTIDE SEQUENCE [LARGE SCALE GENOMIC DNA]</scope>
    <source>
        <strain evidence="7">TARA_B100001123</strain>
    </source>
</reference>
<dbReference type="HAMAP" id="MF_00362">
    <property type="entry name" value="Ribosomal_uL10"/>
    <property type="match status" value="1"/>
</dbReference>
<sequence length="172" mass="19046">MREEKKYLVDEIGNHLDKSDYFYLTDFDRVSVADTVELRWKLAEHSAEFHVIKNSAMAVVVRNRELPDISEWLKGQTAIVVGGEDPPGVAKALSRFRDEKEKVEVKGGILSGSVLQPGEVAQLADLPPMDSLKAQFLGLLQAPAQRLLSLLEAAPRGFLTVLSAKSEKKDTD</sequence>
<dbReference type="CDD" id="cd05797">
    <property type="entry name" value="Ribosomal_L10"/>
    <property type="match status" value="1"/>
</dbReference>
<dbReference type="InterPro" id="IPR001790">
    <property type="entry name" value="Ribosomal_uL10"/>
</dbReference>
<evidence type="ECO:0000256" key="5">
    <source>
        <dbReference type="ARBA" id="ARBA00035202"/>
    </source>
</evidence>
<organism evidence="7 8">
    <name type="scientific">Candidatus Moanibacter tarae</name>
    <dbReference type="NCBI Taxonomy" id="2200854"/>
    <lineage>
        <taxon>Bacteria</taxon>
        <taxon>Pseudomonadati</taxon>
        <taxon>Verrucomicrobiota</taxon>
        <taxon>Opitutia</taxon>
        <taxon>Puniceicoccales</taxon>
        <taxon>Puniceicoccales incertae sedis</taxon>
        <taxon>Candidatus Moanibacter</taxon>
    </lineage>
</organism>
<comment type="similarity">
    <text evidence="2 6">Belongs to the universal ribosomal protein uL10 family.</text>
</comment>
<proteinExistence type="inferred from homology"/>
<dbReference type="Pfam" id="PF00466">
    <property type="entry name" value="Ribosomal_L10"/>
    <property type="match status" value="1"/>
</dbReference>
<dbReference type="GO" id="GO:0006412">
    <property type="term" value="P:translation"/>
    <property type="evidence" value="ECO:0007669"/>
    <property type="project" value="UniProtKB-UniRule"/>
</dbReference>
<evidence type="ECO:0000256" key="2">
    <source>
        <dbReference type="ARBA" id="ARBA00008889"/>
    </source>
</evidence>
<dbReference type="AlphaFoldDB" id="A0A2Z4ANZ9"/>
<name>A0A2Z4ANZ9_9BACT</name>
<evidence type="ECO:0000256" key="1">
    <source>
        <dbReference type="ARBA" id="ARBA00002633"/>
    </source>
</evidence>
<dbReference type="KEGG" id="mtar:DF168_00539"/>
<dbReference type="InterPro" id="IPR022973">
    <property type="entry name" value="Ribosomal_uL10_bac"/>
</dbReference>
<dbReference type="Gene3D" id="3.30.70.1730">
    <property type="match status" value="1"/>
</dbReference>
<dbReference type="NCBIfam" id="NF000955">
    <property type="entry name" value="PRK00099.1-1"/>
    <property type="match status" value="1"/>
</dbReference>
<dbReference type="InterPro" id="IPR043141">
    <property type="entry name" value="Ribosomal_uL10-like_sf"/>
</dbReference>
<accession>A0A2Z4ANZ9</accession>
<dbReference type="InterPro" id="IPR047865">
    <property type="entry name" value="Ribosomal_uL10_bac_type"/>
</dbReference>